<dbReference type="Proteomes" id="UP000326757">
    <property type="component" value="Unassembled WGS sequence"/>
</dbReference>
<protein>
    <submittedName>
        <fullName evidence="1">Uncharacterized protein</fullName>
    </submittedName>
</protein>
<reference evidence="1 2" key="1">
    <citation type="submission" date="2019-06" db="EMBL/GenBank/DDBJ databases">
        <title>Genome Sequence of the Brown Rot Fungal Pathogen Monilinia laxa.</title>
        <authorList>
            <person name="De Miccolis Angelini R.M."/>
            <person name="Landi L."/>
            <person name="Abate D."/>
            <person name="Pollastro S."/>
            <person name="Romanazzi G."/>
            <person name="Faretra F."/>
        </authorList>
    </citation>
    <scope>NUCLEOTIDE SEQUENCE [LARGE SCALE GENOMIC DNA]</scope>
    <source>
        <strain evidence="1 2">Mlax316</strain>
    </source>
</reference>
<sequence>MPAAIMDSVSIPSSANISTTKKTDTSMTTKRRNVVQGECASKGDEIIEGPLRSESCTQNYTSQKAMITTDEKSFVSTYLERQIKYIHMIASAFIIDDAIQSSHYQAKETKTPLLQRSYLKRHPRINFKGFLQSLPP</sequence>
<keyword evidence="2" id="KW-1185">Reference proteome</keyword>
<comment type="caution">
    <text evidence="1">The sequence shown here is derived from an EMBL/GenBank/DDBJ whole genome shotgun (WGS) entry which is preliminary data.</text>
</comment>
<organism evidence="1 2">
    <name type="scientific">Monilinia laxa</name>
    <name type="common">Brown rot fungus</name>
    <name type="synonym">Sclerotinia laxa</name>
    <dbReference type="NCBI Taxonomy" id="61186"/>
    <lineage>
        <taxon>Eukaryota</taxon>
        <taxon>Fungi</taxon>
        <taxon>Dikarya</taxon>
        <taxon>Ascomycota</taxon>
        <taxon>Pezizomycotina</taxon>
        <taxon>Leotiomycetes</taxon>
        <taxon>Helotiales</taxon>
        <taxon>Sclerotiniaceae</taxon>
        <taxon>Monilinia</taxon>
    </lineage>
</organism>
<accession>A0A5N6K2Y5</accession>
<gene>
    <name evidence="1" type="ORF">EYC80_002151</name>
</gene>
<evidence type="ECO:0000313" key="1">
    <source>
        <dbReference type="EMBL" id="KAB8296731.1"/>
    </source>
</evidence>
<dbReference type="EMBL" id="VIGI01000008">
    <property type="protein sequence ID" value="KAB8296731.1"/>
    <property type="molecule type" value="Genomic_DNA"/>
</dbReference>
<evidence type="ECO:0000313" key="2">
    <source>
        <dbReference type="Proteomes" id="UP000326757"/>
    </source>
</evidence>
<proteinExistence type="predicted"/>
<dbReference type="AlphaFoldDB" id="A0A5N6K2Y5"/>
<name>A0A5N6K2Y5_MONLA</name>